<evidence type="ECO:0000313" key="2">
    <source>
        <dbReference type="EMBL" id="MET3527269.1"/>
    </source>
</evidence>
<organism evidence="2 3">
    <name type="scientific">Phenylobacterium koreense</name>
    <dbReference type="NCBI Taxonomy" id="266125"/>
    <lineage>
        <taxon>Bacteria</taxon>
        <taxon>Pseudomonadati</taxon>
        <taxon>Pseudomonadota</taxon>
        <taxon>Alphaproteobacteria</taxon>
        <taxon>Caulobacterales</taxon>
        <taxon>Caulobacteraceae</taxon>
        <taxon>Phenylobacterium</taxon>
    </lineage>
</organism>
<feature type="compositionally biased region" description="Polar residues" evidence="1">
    <location>
        <begin position="15"/>
        <end position="26"/>
    </location>
</feature>
<accession>A0ABV2EJQ0</accession>
<protein>
    <submittedName>
        <fullName evidence="2">Uncharacterized protein</fullName>
    </submittedName>
</protein>
<dbReference type="RefSeq" id="WP_354297764.1">
    <property type="nucleotide sequence ID" value="NZ_JBEPLU010000002.1"/>
</dbReference>
<feature type="region of interest" description="Disordered" evidence="1">
    <location>
        <begin position="1"/>
        <end position="30"/>
    </location>
</feature>
<dbReference type="EMBL" id="JBEPLU010000002">
    <property type="protein sequence ID" value="MET3527269.1"/>
    <property type="molecule type" value="Genomic_DNA"/>
</dbReference>
<sequence length="317" mass="32747">MTSATFPPEVGGDGSTVSDDSNPTTGLGNGGHRTRFVPALGQVVAVAQWVVAKAQEVASLALNILNAPATSATSSSSLTLAGSGTLNFTLDQMDKAFMAGMTVGFARTSNPDEQMIVLLTAFTPATGVGQGTIVSSTTTGGPYSGWNVFRTASGGIPATRSITFNFGASLIAAGTLAADIVITLGKATAAEIAAGLDDLKAITSKGLTDSMAPQVLTDQATIQWDMSQRQSAMVTLGGNRTLNKPTNYKRGVTYDIEVWQDATGGRTLAFHACYEFGAQGVPIVSSGANKMTLITMRCIDDDATNPRFRCAANMDAP</sequence>
<dbReference type="Proteomes" id="UP001549110">
    <property type="component" value="Unassembled WGS sequence"/>
</dbReference>
<evidence type="ECO:0000256" key="1">
    <source>
        <dbReference type="SAM" id="MobiDB-lite"/>
    </source>
</evidence>
<gene>
    <name evidence="2" type="ORF">ABID41_002387</name>
</gene>
<name>A0ABV2EJQ0_9CAUL</name>
<evidence type="ECO:0000313" key="3">
    <source>
        <dbReference type="Proteomes" id="UP001549110"/>
    </source>
</evidence>
<comment type="caution">
    <text evidence="2">The sequence shown here is derived from an EMBL/GenBank/DDBJ whole genome shotgun (WGS) entry which is preliminary data.</text>
</comment>
<reference evidence="2 3" key="1">
    <citation type="submission" date="2024-06" db="EMBL/GenBank/DDBJ databases">
        <title>Genomic Encyclopedia of Type Strains, Phase IV (KMG-IV): sequencing the most valuable type-strain genomes for metagenomic binning, comparative biology and taxonomic classification.</title>
        <authorList>
            <person name="Goeker M."/>
        </authorList>
    </citation>
    <scope>NUCLEOTIDE SEQUENCE [LARGE SCALE GENOMIC DNA]</scope>
    <source>
        <strain evidence="2 3">DSM 17809</strain>
    </source>
</reference>
<proteinExistence type="predicted"/>
<keyword evidence="3" id="KW-1185">Reference proteome</keyword>